<protein>
    <recommendedName>
        <fullName evidence="3">Secretion system C-terminal sorting domain-containing protein</fullName>
    </recommendedName>
</protein>
<dbReference type="GeneID" id="84651776"/>
<dbReference type="Proteomes" id="UP000321245">
    <property type="component" value="Unassembled WGS sequence"/>
</dbReference>
<feature type="chain" id="PRO_5022001027" description="Secretion system C-terminal sorting domain-containing protein" evidence="2">
    <location>
        <begin position="20"/>
        <end position="155"/>
    </location>
</feature>
<organism evidence="4 5">
    <name type="scientific">Empedobacter brevis NBRC 14943 = ATCC 43319</name>
    <dbReference type="NCBI Taxonomy" id="1218108"/>
    <lineage>
        <taxon>Bacteria</taxon>
        <taxon>Pseudomonadati</taxon>
        <taxon>Bacteroidota</taxon>
        <taxon>Flavobacteriia</taxon>
        <taxon>Flavobacteriales</taxon>
        <taxon>Weeksellaceae</taxon>
        <taxon>Empedobacter</taxon>
    </lineage>
</organism>
<dbReference type="OrthoDB" id="1263843at2"/>
<dbReference type="STRING" id="1218108.GCA_000382425_01139"/>
<sequence length="155" mass="17729">MRKTLFICFFILSCYTSFAQIIAPDYKSVAFSYDEAGNQISRIAHSLEISSNSSGNKTTMYVSDSTSEDLFFEYIQLFPVPVQNDLTIKWDNNVDGEIFSIGIYNHSQLNFFYKENVQSLSGQLEINMSTYNPGIYIIQFTLNDGRVYAKSIIKK</sequence>
<dbReference type="AlphaFoldDB" id="A0A511NDK7"/>
<dbReference type="Pfam" id="PF18962">
    <property type="entry name" value="Por_Secre_tail"/>
    <property type="match status" value="1"/>
</dbReference>
<comment type="caution">
    <text evidence="4">The sequence shown here is derived from an EMBL/GenBank/DDBJ whole genome shotgun (WGS) entry which is preliminary data.</text>
</comment>
<feature type="domain" description="Secretion system C-terminal sorting" evidence="3">
    <location>
        <begin position="77"/>
        <end position="153"/>
    </location>
</feature>
<proteinExistence type="predicted"/>
<evidence type="ECO:0000313" key="5">
    <source>
        <dbReference type="Proteomes" id="UP000321245"/>
    </source>
</evidence>
<reference evidence="4 5" key="1">
    <citation type="submission" date="2019-07" db="EMBL/GenBank/DDBJ databases">
        <title>Whole genome shotgun sequence of Empedobacter brevis NBRC 14943.</title>
        <authorList>
            <person name="Hosoyama A."/>
            <person name="Uohara A."/>
            <person name="Ohji S."/>
            <person name="Ichikawa N."/>
        </authorList>
    </citation>
    <scope>NUCLEOTIDE SEQUENCE [LARGE SCALE GENOMIC DNA]</scope>
    <source>
        <strain evidence="4 5">NBRC 14943</strain>
    </source>
</reference>
<evidence type="ECO:0000256" key="1">
    <source>
        <dbReference type="ARBA" id="ARBA00022729"/>
    </source>
</evidence>
<evidence type="ECO:0000256" key="2">
    <source>
        <dbReference type="SAM" id="SignalP"/>
    </source>
</evidence>
<gene>
    <name evidence="4" type="ORF">EB1_06890</name>
</gene>
<keyword evidence="5" id="KW-1185">Reference proteome</keyword>
<name>A0A511NDK7_9FLAO</name>
<dbReference type="RefSeq" id="WP_019974649.1">
    <property type="nucleotide sequence ID" value="NZ_BJXC01000003.1"/>
</dbReference>
<evidence type="ECO:0000313" key="4">
    <source>
        <dbReference type="EMBL" id="GEM50899.1"/>
    </source>
</evidence>
<feature type="signal peptide" evidence="2">
    <location>
        <begin position="1"/>
        <end position="19"/>
    </location>
</feature>
<accession>A0A511NDK7</accession>
<evidence type="ECO:0000259" key="3">
    <source>
        <dbReference type="Pfam" id="PF18962"/>
    </source>
</evidence>
<dbReference type="EMBL" id="BJXC01000003">
    <property type="protein sequence ID" value="GEM50899.1"/>
    <property type="molecule type" value="Genomic_DNA"/>
</dbReference>
<dbReference type="InterPro" id="IPR026444">
    <property type="entry name" value="Secre_tail"/>
</dbReference>
<keyword evidence="1 2" id="KW-0732">Signal</keyword>